<dbReference type="InterPro" id="IPR020904">
    <property type="entry name" value="Sc_DH/Rdtase_CS"/>
</dbReference>
<keyword evidence="3" id="KW-0753">Steroid metabolism</keyword>
<dbReference type="GO" id="GO:0008206">
    <property type="term" value="P:bile acid metabolic process"/>
    <property type="evidence" value="ECO:0007669"/>
    <property type="project" value="UniProtKB-ARBA"/>
</dbReference>
<reference evidence="4" key="1">
    <citation type="thesis" date="2015" institute="Rutgers" country="The State University of New Jersey, 14 College Farm Rd., New Brunswick, NJ, USA">
        <title>Ammonia toxicity in bacteria and its implications for treatment of and resource recovery from highly nitrogenous organic wastes.</title>
        <authorList>
            <person name="Luther A.K."/>
        </authorList>
    </citation>
    <scope>NUCLEOTIDE SEQUENCE</scope>
    <source>
        <strain evidence="4">RT-10B</strain>
    </source>
</reference>
<dbReference type="PROSITE" id="PS00061">
    <property type="entry name" value="ADH_SHORT"/>
    <property type="match status" value="1"/>
</dbReference>
<name>A0A2P7Q2F9_9FIRM</name>
<dbReference type="CDD" id="cd05233">
    <property type="entry name" value="SDR_c"/>
    <property type="match status" value="1"/>
</dbReference>
<dbReference type="InterPro" id="IPR002347">
    <property type="entry name" value="SDR_fam"/>
</dbReference>
<dbReference type="Proteomes" id="UP000241434">
    <property type="component" value="Unassembled WGS sequence"/>
</dbReference>
<dbReference type="PRINTS" id="PR00081">
    <property type="entry name" value="GDHRDH"/>
</dbReference>
<organism evidence="4 5">
    <name type="scientific">Peptostreptococcus russellii</name>
    <dbReference type="NCBI Taxonomy" id="215200"/>
    <lineage>
        <taxon>Bacteria</taxon>
        <taxon>Bacillati</taxon>
        <taxon>Bacillota</taxon>
        <taxon>Clostridia</taxon>
        <taxon>Peptostreptococcales</taxon>
        <taxon>Peptostreptococcaceae</taxon>
        <taxon>Peptostreptococcus</taxon>
    </lineage>
</organism>
<gene>
    <name evidence="4" type="ORF">UF10_01755</name>
</gene>
<dbReference type="GO" id="GO:0016491">
    <property type="term" value="F:oxidoreductase activity"/>
    <property type="evidence" value="ECO:0007669"/>
    <property type="project" value="UniProtKB-KW"/>
</dbReference>
<proteinExistence type="inferred from homology"/>
<dbReference type="RefSeq" id="WP_106776118.1">
    <property type="nucleotide sequence ID" value="NZ_JYGE01000002.1"/>
</dbReference>
<dbReference type="NCBIfam" id="NF005559">
    <property type="entry name" value="PRK07231.1"/>
    <property type="match status" value="1"/>
</dbReference>
<comment type="similarity">
    <text evidence="1">Belongs to the short-chain dehydrogenases/reductases (SDR) family.</text>
</comment>
<protein>
    <submittedName>
        <fullName evidence="4">Short-chain dehydrogenase</fullName>
    </submittedName>
</protein>
<sequence length="266" mass="28324">MDRLKGKVALVTGSTSGIGIGIAKVFAREGAKVVVTGRREEKGQVVVDAITKEGGEAAYLYSDITKPESIKDLLQGVVDKYGKLDILVNNAANVTLADGTIEELTTEMWDAIMESDLRSVFIATKEAIPHMRANGKGSIINIGSMASCAGDLGTSAYASAKAGVNLLTESTAVQYGKENIRCNCIRPGLIVTPENKEQLPQLLIDIFMSNILVNRYGNPEDIGNLALFLGSDESEYITGQILNVDGGSNAHAPTVAQFREAGSKTW</sequence>
<evidence type="ECO:0000313" key="5">
    <source>
        <dbReference type="Proteomes" id="UP000241434"/>
    </source>
</evidence>
<dbReference type="AlphaFoldDB" id="A0A2P7Q2F9"/>
<comment type="caution">
    <text evidence="4">The sequence shown here is derived from an EMBL/GenBank/DDBJ whole genome shotgun (WGS) entry which is preliminary data.</text>
</comment>
<dbReference type="OrthoDB" id="9803333at2"/>
<dbReference type="SUPFAM" id="SSF51735">
    <property type="entry name" value="NAD(P)-binding Rossmann-fold domains"/>
    <property type="match status" value="1"/>
</dbReference>
<keyword evidence="2" id="KW-0560">Oxidoreductase</keyword>
<keyword evidence="3" id="KW-0443">Lipid metabolism</keyword>
<accession>A0A2P7Q2F9</accession>
<dbReference type="InterPro" id="IPR050259">
    <property type="entry name" value="SDR"/>
</dbReference>
<evidence type="ECO:0000256" key="3">
    <source>
        <dbReference type="ARBA" id="ARBA00023221"/>
    </source>
</evidence>
<dbReference type="Gene3D" id="3.40.50.720">
    <property type="entry name" value="NAD(P)-binding Rossmann-like Domain"/>
    <property type="match status" value="1"/>
</dbReference>
<evidence type="ECO:0000256" key="2">
    <source>
        <dbReference type="ARBA" id="ARBA00023002"/>
    </source>
</evidence>
<dbReference type="FunFam" id="3.40.50.720:FF:000084">
    <property type="entry name" value="Short-chain dehydrogenase reductase"/>
    <property type="match status" value="1"/>
</dbReference>
<dbReference type="PRINTS" id="PR00080">
    <property type="entry name" value="SDRFAMILY"/>
</dbReference>
<dbReference type="EMBL" id="JYGE01000002">
    <property type="protein sequence ID" value="PSJ32139.1"/>
    <property type="molecule type" value="Genomic_DNA"/>
</dbReference>
<dbReference type="PANTHER" id="PTHR42879">
    <property type="entry name" value="3-OXOACYL-(ACYL-CARRIER-PROTEIN) REDUCTASE"/>
    <property type="match status" value="1"/>
</dbReference>
<evidence type="ECO:0000313" key="4">
    <source>
        <dbReference type="EMBL" id="PSJ32139.1"/>
    </source>
</evidence>
<dbReference type="Pfam" id="PF13561">
    <property type="entry name" value="adh_short_C2"/>
    <property type="match status" value="1"/>
</dbReference>
<keyword evidence="5" id="KW-1185">Reference proteome</keyword>
<evidence type="ECO:0000256" key="1">
    <source>
        <dbReference type="ARBA" id="ARBA00006484"/>
    </source>
</evidence>
<dbReference type="PANTHER" id="PTHR42879:SF2">
    <property type="entry name" value="3-OXOACYL-[ACYL-CARRIER-PROTEIN] REDUCTASE FABG"/>
    <property type="match status" value="1"/>
</dbReference>
<dbReference type="InterPro" id="IPR036291">
    <property type="entry name" value="NAD(P)-bd_dom_sf"/>
</dbReference>